<evidence type="ECO:0000313" key="8">
    <source>
        <dbReference type="EMBL" id="KAJ0407062.1"/>
    </source>
</evidence>
<dbReference type="InterPro" id="IPR011082">
    <property type="entry name" value="Exosome-assoc_fac/DNA_repair"/>
</dbReference>
<dbReference type="GO" id="GO:0000460">
    <property type="term" value="P:maturation of 5.8S rRNA"/>
    <property type="evidence" value="ECO:0007669"/>
    <property type="project" value="TreeGrafter"/>
</dbReference>
<dbReference type="PANTHER" id="PTHR15341:SF3">
    <property type="entry name" value="NUCLEAR NUCLEIC ACID-BINDING PROTEIN C1D"/>
    <property type="match status" value="1"/>
</dbReference>
<feature type="region of interest" description="Disordered" evidence="7">
    <location>
        <begin position="129"/>
        <end position="169"/>
    </location>
</feature>
<gene>
    <name evidence="8" type="ORF">P43SY_005335</name>
</gene>
<evidence type="ECO:0000256" key="6">
    <source>
        <dbReference type="RuleBase" id="RU368003"/>
    </source>
</evidence>
<dbReference type="EMBL" id="JAKCXM010000025">
    <property type="protein sequence ID" value="KAJ0407062.1"/>
    <property type="molecule type" value="Genomic_DNA"/>
</dbReference>
<keyword evidence="3 6" id="KW-0698">rRNA processing</keyword>
<keyword evidence="4 6" id="KW-0694">RNA-binding</keyword>
<evidence type="ECO:0000256" key="2">
    <source>
        <dbReference type="ARBA" id="ARBA00009154"/>
    </source>
</evidence>
<dbReference type="PANTHER" id="PTHR15341">
    <property type="entry name" value="SUN-COR STEROID HORMONE RECEPTOR CO-REPRESSOR"/>
    <property type="match status" value="1"/>
</dbReference>
<dbReference type="GO" id="GO:0003723">
    <property type="term" value="F:RNA binding"/>
    <property type="evidence" value="ECO:0007669"/>
    <property type="project" value="UniProtKB-UniRule"/>
</dbReference>
<keyword evidence="5 6" id="KW-0539">Nucleus</keyword>
<accession>A0AAD5QDP5</accession>
<dbReference type="GO" id="GO:0000178">
    <property type="term" value="C:exosome (RNase complex)"/>
    <property type="evidence" value="ECO:0007669"/>
    <property type="project" value="TreeGrafter"/>
</dbReference>
<comment type="subcellular location">
    <subcellularLocation>
        <location evidence="6">Cytoplasm</location>
    </subcellularLocation>
    <subcellularLocation>
        <location evidence="6">Nucleus</location>
        <location evidence="6">Nucleolus</location>
    </subcellularLocation>
    <subcellularLocation>
        <location evidence="1 6">Nucleus</location>
    </subcellularLocation>
</comment>
<sequence length="169" mass="18672">MSAQAVEALTSVDQTLAAVEEHLQVLKNSSIEEFLAELAPVEKAKVQVSLAYSINALLYVYLKTQGVSSKDIRQTHVKQELDRVKGFIKKIKDTEELAKGPTLKLDKEASQRFINNALSGDQVYVDAKKARDAEAAPEASATPSKKQPRSSETTAKNSSDKKSKRRRKQ</sequence>
<name>A0AAD5QDP5_PYTIN</name>
<comment type="similarity">
    <text evidence="2 6">Belongs to the C1D family.</text>
</comment>
<dbReference type="GO" id="GO:0005730">
    <property type="term" value="C:nucleolus"/>
    <property type="evidence" value="ECO:0007669"/>
    <property type="project" value="UniProtKB-SubCell"/>
</dbReference>
<evidence type="ECO:0000256" key="7">
    <source>
        <dbReference type="SAM" id="MobiDB-lite"/>
    </source>
</evidence>
<keyword evidence="6" id="KW-0963">Cytoplasm</keyword>
<dbReference type="GO" id="GO:0005737">
    <property type="term" value="C:cytoplasm"/>
    <property type="evidence" value="ECO:0007669"/>
    <property type="project" value="UniProtKB-SubCell"/>
</dbReference>
<dbReference type="GO" id="GO:0010468">
    <property type="term" value="P:regulation of gene expression"/>
    <property type="evidence" value="ECO:0007669"/>
    <property type="project" value="TreeGrafter"/>
</dbReference>
<comment type="caution">
    <text evidence="8">The sequence shown here is derived from an EMBL/GenBank/DDBJ whole genome shotgun (WGS) entry which is preliminary data.</text>
</comment>
<dbReference type="InterPro" id="IPR007146">
    <property type="entry name" value="Sas10/Utp3/C1D"/>
</dbReference>
<keyword evidence="9" id="KW-1185">Reference proteome</keyword>
<evidence type="ECO:0000256" key="3">
    <source>
        <dbReference type="ARBA" id="ARBA00022552"/>
    </source>
</evidence>
<evidence type="ECO:0000313" key="9">
    <source>
        <dbReference type="Proteomes" id="UP001209570"/>
    </source>
</evidence>
<evidence type="ECO:0000256" key="5">
    <source>
        <dbReference type="ARBA" id="ARBA00023242"/>
    </source>
</evidence>
<protein>
    <recommendedName>
        <fullName evidence="6">Nuclear nucleic acid-binding protein C1D</fullName>
    </recommendedName>
</protein>
<organism evidence="8 9">
    <name type="scientific">Pythium insidiosum</name>
    <name type="common">Pythiosis disease agent</name>
    <dbReference type="NCBI Taxonomy" id="114742"/>
    <lineage>
        <taxon>Eukaryota</taxon>
        <taxon>Sar</taxon>
        <taxon>Stramenopiles</taxon>
        <taxon>Oomycota</taxon>
        <taxon>Peronosporomycetes</taxon>
        <taxon>Pythiales</taxon>
        <taxon>Pythiaceae</taxon>
        <taxon>Pythium</taxon>
    </lineage>
</organism>
<dbReference type="GO" id="GO:0003677">
    <property type="term" value="F:DNA binding"/>
    <property type="evidence" value="ECO:0007669"/>
    <property type="project" value="UniProtKB-KW"/>
</dbReference>
<evidence type="ECO:0000256" key="4">
    <source>
        <dbReference type="ARBA" id="ARBA00022884"/>
    </source>
</evidence>
<comment type="function">
    <text evidence="6">Plays a role in the recruitment of the exosome to pre-rRNA to mediate the 3'-5' end processing of the 5.8S rRNA.</text>
</comment>
<dbReference type="Pfam" id="PF04000">
    <property type="entry name" value="Sas10_Utp3"/>
    <property type="match status" value="1"/>
</dbReference>
<proteinExistence type="inferred from homology"/>
<reference evidence="8" key="1">
    <citation type="submission" date="2021-12" db="EMBL/GenBank/DDBJ databases">
        <title>Prjna785345.</title>
        <authorList>
            <person name="Rujirawat T."/>
            <person name="Krajaejun T."/>
        </authorList>
    </citation>
    <scope>NUCLEOTIDE SEQUENCE</scope>
    <source>
        <strain evidence="8">Pi057C3</strain>
    </source>
</reference>
<comment type="subunit">
    <text evidence="6">Monomer and homodimer.</text>
</comment>
<feature type="compositionally biased region" description="Low complexity" evidence="7">
    <location>
        <begin position="136"/>
        <end position="145"/>
    </location>
</feature>
<dbReference type="Proteomes" id="UP001209570">
    <property type="component" value="Unassembled WGS sequence"/>
</dbReference>
<keyword evidence="6" id="KW-0238">DNA-binding</keyword>
<dbReference type="AlphaFoldDB" id="A0AAD5QDP5"/>
<evidence type="ECO:0000256" key="1">
    <source>
        <dbReference type="ARBA" id="ARBA00004123"/>
    </source>
</evidence>